<dbReference type="Proteomes" id="UP000028875">
    <property type="component" value="Unassembled WGS sequence"/>
</dbReference>
<dbReference type="STRING" id="1462526.BN990_01054"/>
<keyword evidence="1" id="KW-0175">Coiled coil</keyword>
<comment type="caution">
    <text evidence="2">The sequence shown here is derived from an EMBL/GenBank/DDBJ whole genome shotgun (WGS) entry which is preliminary data.</text>
</comment>
<reference evidence="2 3" key="1">
    <citation type="submission" date="2014-03" db="EMBL/GenBank/DDBJ databases">
        <authorList>
            <person name="Urmite Genomes U."/>
        </authorList>
    </citation>
    <scope>NUCLEOTIDE SEQUENCE [LARGE SCALE GENOMIC DNA]</scope>
    <source>
        <strain evidence="2 3">Vm-5</strain>
    </source>
</reference>
<dbReference type="AlphaFoldDB" id="A0A024Q8E9"/>
<dbReference type="RefSeq" id="WP_038242795.1">
    <property type="nucleotide sequence ID" value="NZ_BNER01000003.1"/>
</dbReference>
<evidence type="ECO:0000313" key="3">
    <source>
        <dbReference type="Proteomes" id="UP000028875"/>
    </source>
</evidence>
<dbReference type="EMBL" id="CCDP010000001">
    <property type="protein sequence ID" value="CDQ38779.1"/>
    <property type="molecule type" value="Genomic_DNA"/>
</dbReference>
<protein>
    <submittedName>
        <fullName evidence="2">Uncharacterized protein</fullName>
    </submittedName>
</protein>
<evidence type="ECO:0000256" key="1">
    <source>
        <dbReference type="SAM" id="Coils"/>
    </source>
</evidence>
<dbReference type="eggNOG" id="ENOG5032WKW">
    <property type="taxonomic scope" value="Bacteria"/>
</dbReference>
<keyword evidence="3" id="KW-1185">Reference proteome</keyword>
<sequence precursor="true">MKLGLGTLKSKVAAGVIGVGILSSAGVVFANTDAGITIRQWYDGMFNDSVATIEEEVNEYGESKLPELEEKYGQLRRDASLDIDLARTEETAASLQEVVAAKLEHIESLSEEESMILEEMGLQFYNVFLDGYLEIERLGVEGLQYATNDLTAFTEQLGDEAVNQLTSDLTEAKSQAVAELEEAIANAQADLEAEIATNEEVTIRNLQNQVDWAINDLRETVTELIGGLVEEQQIIITATAQTLENEAKAALDEVVSGINE</sequence>
<organism evidence="2 3">
    <name type="scientific">Virgibacillus massiliensis</name>
    <dbReference type="NCBI Taxonomy" id="1462526"/>
    <lineage>
        <taxon>Bacteria</taxon>
        <taxon>Bacillati</taxon>
        <taxon>Bacillota</taxon>
        <taxon>Bacilli</taxon>
        <taxon>Bacillales</taxon>
        <taxon>Bacillaceae</taxon>
        <taxon>Virgibacillus</taxon>
    </lineage>
</organism>
<evidence type="ECO:0000313" key="2">
    <source>
        <dbReference type="EMBL" id="CDQ38779.1"/>
    </source>
</evidence>
<gene>
    <name evidence="2" type="ORF">BN990_01054</name>
</gene>
<accession>A0A024Q8E9</accession>
<name>A0A024Q8E9_9BACI</name>
<reference evidence="3" key="2">
    <citation type="submission" date="2014-05" db="EMBL/GenBank/DDBJ databases">
        <title>Draft genome sequence of Virgibacillus massiliensis Vm-5.</title>
        <authorList>
            <person name="Khelaifia S."/>
            <person name="Croce O."/>
            <person name="Lagier J.C."/>
            <person name="Raoult D."/>
        </authorList>
    </citation>
    <scope>NUCLEOTIDE SEQUENCE [LARGE SCALE GENOMIC DNA]</scope>
    <source>
        <strain evidence="3">Vm-5</strain>
    </source>
</reference>
<proteinExistence type="predicted"/>
<dbReference type="OrthoDB" id="2437506at2"/>
<feature type="coiled-coil region" evidence="1">
    <location>
        <begin position="162"/>
        <end position="197"/>
    </location>
</feature>